<reference evidence="8 9" key="2">
    <citation type="submission" date="2024-09" db="EMBL/GenBank/DDBJ databases">
        <title>Draft genome sequence of Candidatus Magnetaquicoccaceae bacterium FCR-1.</title>
        <authorList>
            <person name="Shimoshige H."/>
            <person name="Shimamura S."/>
            <person name="Taoka A."/>
            <person name="Kobayashi H."/>
            <person name="Maekawa T."/>
        </authorList>
    </citation>
    <scope>NUCLEOTIDE SEQUENCE [LARGE SCALE GENOMIC DNA]</scope>
    <source>
        <strain evidence="8 9">FCR-1</strain>
    </source>
</reference>
<gene>
    <name evidence="8" type="primary">rlmM</name>
    <name evidence="8" type="ORF">SIID45300_02504</name>
</gene>
<dbReference type="InterPro" id="IPR029063">
    <property type="entry name" value="SAM-dependent_MTases_sf"/>
</dbReference>
<dbReference type="GO" id="GO:0032259">
    <property type="term" value="P:methylation"/>
    <property type="evidence" value="ECO:0007669"/>
    <property type="project" value="UniProtKB-KW"/>
</dbReference>
<evidence type="ECO:0000313" key="9">
    <source>
        <dbReference type="Proteomes" id="UP001628193"/>
    </source>
</evidence>
<keyword evidence="4 8" id="KW-0808">Transferase</keyword>
<dbReference type="Gene3D" id="3.30.2300.20">
    <property type="match status" value="1"/>
</dbReference>
<keyword evidence="9" id="KW-1185">Reference proteome</keyword>
<proteinExistence type="predicted"/>
<dbReference type="Gene3D" id="3.30.70.2810">
    <property type="match status" value="1"/>
</dbReference>
<feature type="domain" description="RlmM ferredoxin-like" evidence="7">
    <location>
        <begin position="6"/>
        <end position="73"/>
    </location>
</feature>
<keyword evidence="3 8" id="KW-0489">Methyltransferase</keyword>
<name>A0ABQ0CBT9_9PROT</name>
<dbReference type="EMBL" id="BAAFGK010000004">
    <property type="protein sequence ID" value="GAB0058160.1"/>
    <property type="molecule type" value="Genomic_DNA"/>
</dbReference>
<evidence type="ECO:0000256" key="5">
    <source>
        <dbReference type="ARBA" id="ARBA00022691"/>
    </source>
</evidence>
<comment type="caution">
    <text evidence="8">The sequence shown here is derived from an EMBL/GenBank/DDBJ whole genome shotgun (WGS) entry which is preliminary data.</text>
</comment>
<keyword evidence="1" id="KW-0963">Cytoplasm</keyword>
<dbReference type="PIRSF" id="PIRSF028774">
    <property type="entry name" value="UCP028774"/>
    <property type="match status" value="1"/>
</dbReference>
<evidence type="ECO:0000256" key="4">
    <source>
        <dbReference type="ARBA" id="ARBA00022679"/>
    </source>
</evidence>
<accession>A0ABQ0CBT9</accession>
<protein>
    <submittedName>
        <fullName evidence="8">Ribosomal RNA large subunit methyltransferase M</fullName>
        <ecNumber evidence="8">2.1.1.186</ecNumber>
    </submittedName>
</protein>
<organism evidence="8 9">
    <name type="scientific">Candidatus Magnetaquiglobus chichijimensis</name>
    <dbReference type="NCBI Taxonomy" id="3141448"/>
    <lineage>
        <taxon>Bacteria</taxon>
        <taxon>Pseudomonadati</taxon>
        <taxon>Pseudomonadota</taxon>
        <taxon>Magnetococcia</taxon>
        <taxon>Magnetococcales</taxon>
        <taxon>Candidatus Magnetaquicoccaceae</taxon>
        <taxon>Candidatus Magnetaquiglobus</taxon>
    </lineage>
</organism>
<dbReference type="RefSeq" id="WP_420905839.1">
    <property type="nucleotide sequence ID" value="NZ_BAAFGK010000004.1"/>
</dbReference>
<dbReference type="PANTHER" id="PTHR37524">
    <property type="entry name" value="RIBOSOMAL RNA LARGE SUBUNIT METHYLTRANSFERASE M"/>
    <property type="match status" value="1"/>
</dbReference>
<dbReference type="InterPro" id="IPR011224">
    <property type="entry name" value="rRNA_MeTrfase_M"/>
</dbReference>
<dbReference type="SUPFAM" id="SSF53335">
    <property type="entry name" value="S-adenosyl-L-methionine-dependent methyltransferases"/>
    <property type="match status" value="1"/>
</dbReference>
<evidence type="ECO:0000256" key="2">
    <source>
        <dbReference type="ARBA" id="ARBA00022552"/>
    </source>
</evidence>
<dbReference type="Gene3D" id="3.40.50.150">
    <property type="entry name" value="Vaccinia Virus protein VP39"/>
    <property type="match status" value="1"/>
</dbReference>
<dbReference type="PANTHER" id="PTHR37524:SF2">
    <property type="entry name" value="RIBOSOMAL RNA METHYLTRANSFERASE FTSJ DOMAIN-CONTAINING PROTEIN"/>
    <property type="match status" value="1"/>
</dbReference>
<dbReference type="Pfam" id="PF01728">
    <property type="entry name" value="FtsJ"/>
    <property type="match status" value="1"/>
</dbReference>
<keyword evidence="2" id="KW-0698">rRNA processing</keyword>
<dbReference type="InterPro" id="IPR040739">
    <property type="entry name" value="RlmM_FDX"/>
</dbReference>
<sequence>MDPCTRLFAYCRPGFERETLAEIRARGERLGMPCAGEARDRSGGVLIGLDHPHQAVSLFKKLGDPQPVFARHLLACDAGGEPLPPGDRIAPLLTRLERLAERHGPFATLWMGAPDSEEGRALTPLCRALQARLESGLRDLGALDGTGVTRAEVVLLAGTEALTGISWIGEASSWPMGIPRLRRPVAAPSRASLKLEEALVVLLSARERSNWLASGRSAVDLGAAPGGWSRMLLADGLRVIAVDRAELAPELKREPRLRHVREDGFRFRPEQTVDWLLCDMVEQPRRIVELVANWAVAGWCRMALFNLKLPMKKRFEELELCRGRLTGALRTAGIAHRLDFRHLYHDREEVTGLLRVTGGRRGG</sequence>
<evidence type="ECO:0000259" key="6">
    <source>
        <dbReference type="Pfam" id="PF01728"/>
    </source>
</evidence>
<evidence type="ECO:0000313" key="8">
    <source>
        <dbReference type="EMBL" id="GAB0058160.1"/>
    </source>
</evidence>
<reference evidence="8 9" key="1">
    <citation type="submission" date="2024-05" db="EMBL/GenBank/DDBJ databases">
        <authorList>
            <consortium name="Candidatus Magnetaquicoccaceae bacterium FCR-1 genome sequencing consortium"/>
            <person name="Shimoshige H."/>
            <person name="Shimamura S."/>
            <person name="Taoka A."/>
            <person name="Kobayashi H."/>
            <person name="Maekawa T."/>
        </authorList>
    </citation>
    <scope>NUCLEOTIDE SEQUENCE [LARGE SCALE GENOMIC DNA]</scope>
    <source>
        <strain evidence="8 9">FCR-1</strain>
    </source>
</reference>
<dbReference type="Pfam" id="PF18125">
    <property type="entry name" value="RlmM_FDX"/>
    <property type="match status" value="1"/>
</dbReference>
<dbReference type="NCBIfam" id="NF008734">
    <property type="entry name" value="PRK11760.1"/>
    <property type="match status" value="1"/>
</dbReference>
<keyword evidence="5" id="KW-0949">S-adenosyl-L-methionine</keyword>
<feature type="domain" description="Ribosomal RNA methyltransferase FtsJ" evidence="6">
    <location>
        <begin position="189"/>
        <end position="282"/>
    </location>
</feature>
<dbReference type="Proteomes" id="UP001628193">
    <property type="component" value="Unassembled WGS sequence"/>
</dbReference>
<dbReference type="GO" id="GO:0008168">
    <property type="term" value="F:methyltransferase activity"/>
    <property type="evidence" value="ECO:0007669"/>
    <property type="project" value="UniProtKB-KW"/>
</dbReference>
<evidence type="ECO:0000259" key="7">
    <source>
        <dbReference type="Pfam" id="PF18125"/>
    </source>
</evidence>
<evidence type="ECO:0000256" key="1">
    <source>
        <dbReference type="ARBA" id="ARBA00022490"/>
    </source>
</evidence>
<dbReference type="InterPro" id="IPR002877">
    <property type="entry name" value="RNA_MeTrfase_FtsJ_dom"/>
</dbReference>
<evidence type="ECO:0000256" key="3">
    <source>
        <dbReference type="ARBA" id="ARBA00022603"/>
    </source>
</evidence>
<dbReference type="EC" id="2.1.1.186" evidence="8"/>